<feature type="domain" description="Polysaccharide chain length determinant N-terminal" evidence="8">
    <location>
        <begin position="5"/>
        <end position="94"/>
    </location>
</feature>
<dbReference type="InterPro" id="IPR003856">
    <property type="entry name" value="LPS_length_determ_N"/>
</dbReference>
<evidence type="ECO:0000259" key="8">
    <source>
        <dbReference type="Pfam" id="PF02706"/>
    </source>
</evidence>
<name>A0A2T4UA13_9BACI</name>
<dbReference type="InterPro" id="IPR050445">
    <property type="entry name" value="Bact_polysacc_biosynth/exp"/>
</dbReference>
<evidence type="ECO:0000256" key="1">
    <source>
        <dbReference type="ARBA" id="ARBA00004651"/>
    </source>
</evidence>
<proteinExistence type="inferred from homology"/>
<dbReference type="PANTHER" id="PTHR32309:SF13">
    <property type="entry name" value="FERRIC ENTEROBACTIN TRANSPORT PROTEIN FEPE"/>
    <property type="match status" value="1"/>
</dbReference>
<comment type="caution">
    <text evidence="9">The sequence shown here is derived from an EMBL/GenBank/DDBJ whole genome shotgun (WGS) entry which is preliminary data.</text>
</comment>
<protein>
    <submittedName>
        <fullName evidence="9">Capsular biosynthesis protein</fullName>
    </submittedName>
</protein>
<evidence type="ECO:0000256" key="2">
    <source>
        <dbReference type="ARBA" id="ARBA00006683"/>
    </source>
</evidence>
<dbReference type="PANTHER" id="PTHR32309">
    <property type="entry name" value="TYROSINE-PROTEIN KINASE"/>
    <property type="match status" value="1"/>
</dbReference>
<sequence>MKSPIDLIEILNMLKRRLRLIIVLTFSITALTGIVSYFLITPVYETSTQILVNQPPSEGEVFTSTELETSRELIETYNMIITSPRILDPALEQLSIDRTRNELSSQITVSGEGESQVLRITVEDSSQSAAVEIANTVAAVFQEEISQIMNIDNVSTLAVAEAHENPSPVSPNTALNMGTAFILALGLGVGISMLLEFLDNTIKSEAEIETELHIPVLGSISATSVEAAPDLKVLHHAKKKPRGSETYGA</sequence>
<keyword evidence="4 7" id="KW-0812">Transmembrane</keyword>
<dbReference type="RefSeq" id="WP_107583410.1">
    <property type="nucleotide sequence ID" value="NZ_PZJJ01000002.1"/>
</dbReference>
<evidence type="ECO:0000313" key="10">
    <source>
        <dbReference type="Proteomes" id="UP000240509"/>
    </source>
</evidence>
<dbReference type="GO" id="GO:0005886">
    <property type="term" value="C:plasma membrane"/>
    <property type="evidence" value="ECO:0007669"/>
    <property type="project" value="UniProtKB-SubCell"/>
</dbReference>
<reference evidence="9 10" key="1">
    <citation type="submission" date="2018-03" db="EMBL/GenBank/DDBJ databases">
        <title>Alkalicoccus saliphilus sp. nov., isolated from a mineral pool.</title>
        <authorList>
            <person name="Zhao B."/>
        </authorList>
    </citation>
    <scope>NUCLEOTIDE SEQUENCE [LARGE SCALE GENOMIC DNA]</scope>
    <source>
        <strain evidence="9 10">6AG</strain>
    </source>
</reference>
<keyword evidence="6 7" id="KW-0472">Membrane</keyword>
<keyword evidence="5 7" id="KW-1133">Transmembrane helix</keyword>
<feature type="transmembrane region" description="Helical" evidence="7">
    <location>
        <begin position="20"/>
        <end position="40"/>
    </location>
</feature>
<organism evidence="9 10">
    <name type="scientific">Alkalicoccus saliphilus</name>
    <dbReference type="NCBI Taxonomy" id="200989"/>
    <lineage>
        <taxon>Bacteria</taxon>
        <taxon>Bacillati</taxon>
        <taxon>Bacillota</taxon>
        <taxon>Bacilli</taxon>
        <taxon>Bacillales</taxon>
        <taxon>Bacillaceae</taxon>
        <taxon>Alkalicoccus</taxon>
    </lineage>
</organism>
<evidence type="ECO:0000313" key="9">
    <source>
        <dbReference type="EMBL" id="PTL40232.1"/>
    </source>
</evidence>
<dbReference type="Proteomes" id="UP000240509">
    <property type="component" value="Unassembled WGS sequence"/>
</dbReference>
<evidence type="ECO:0000256" key="5">
    <source>
        <dbReference type="ARBA" id="ARBA00022989"/>
    </source>
</evidence>
<dbReference type="GO" id="GO:0004713">
    <property type="term" value="F:protein tyrosine kinase activity"/>
    <property type="evidence" value="ECO:0007669"/>
    <property type="project" value="TreeGrafter"/>
</dbReference>
<feature type="transmembrane region" description="Helical" evidence="7">
    <location>
        <begin position="174"/>
        <end position="195"/>
    </location>
</feature>
<dbReference type="AlphaFoldDB" id="A0A2T4UA13"/>
<evidence type="ECO:0000256" key="6">
    <source>
        <dbReference type="ARBA" id="ARBA00023136"/>
    </source>
</evidence>
<keyword evidence="10" id="KW-1185">Reference proteome</keyword>
<gene>
    <name evidence="9" type="ORF">C6Y45_02305</name>
</gene>
<comment type="similarity">
    <text evidence="2">Belongs to the CpsC/CapA family.</text>
</comment>
<dbReference type="Pfam" id="PF02706">
    <property type="entry name" value="Wzz"/>
    <property type="match status" value="1"/>
</dbReference>
<evidence type="ECO:0000256" key="4">
    <source>
        <dbReference type="ARBA" id="ARBA00022692"/>
    </source>
</evidence>
<dbReference type="EMBL" id="PZJJ01000002">
    <property type="protein sequence ID" value="PTL40232.1"/>
    <property type="molecule type" value="Genomic_DNA"/>
</dbReference>
<dbReference type="OrthoDB" id="2360475at2"/>
<accession>A0A2T4UA13</accession>
<evidence type="ECO:0000256" key="7">
    <source>
        <dbReference type="SAM" id="Phobius"/>
    </source>
</evidence>
<keyword evidence="3" id="KW-1003">Cell membrane</keyword>
<comment type="subcellular location">
    <subcellularLocation>
        <location evidence="1">Cell membrane</location>
        <topology evidence="1">Multi-pass membrane protein</topology>
    </subcellularLocation>
</comment>
<evidence type="ECO:0000256" key="3">
    <source>
        <dbReference type="ARBA" id="ARBA00022475"/>
    </source>
</evidence>